<dbReference type="AlphaFoldDB" id="A0A929WW03"/>
<dbReference type="InterPro" id="IPR019933">
    <property type="entry name" value="DivIVA_domain"/>
</dbReference>
<evidence type="ECO:0000313" key="2">
    <source>
        <dbReference type="Proteomes" id="UP000759246"/>
    </source>
</evidence>
<name>A0A929WW03_9ACTO</name>
<sequence>MVAEFSRTFLREGYDMSEVRAFLADVERTLAGQATDDEHIVTAQKATEIEFSVKFRGFDMEQVDAEIDRLIGVLRGLDRAREWEGEREDDREASADASAAGVGKLAVASAASSASVQPPSVSVQPPSVAGVPAPDVGVPVPDAQQAGTLAAPVSMPSRESFVVPVHSSDVGASLVPGAFKADRVRDALVDDSPITTVVDQVAAQFGTQEAVDEILRSMTQGKEQ</sequence>
<comment type="caution">
    <text evidence="1">The sequence shown here is derived from an EMBL/GenBank/DDBJ whole genome shotgun (WGS) entry which is preliminary data.</text>
</comment>
<accession>A0A929WW03</accession>
<dbReference type="NCBIfam" id="TIGR03544">
    <property type="entry name" value="DivI1A_domain"/>
    <property type="match status" value="2"/>
</dbReference>
<proteinExistence type="predicted"/>
<gene>
    <name evidence="1" type="ORF">HXK09_05705</name>
</gene>
<dbReference type="Proteomes" id="UP000759246">
    <property type="component" value="Unassembled WGS sequence"/>
</dbReference>
<organism evidence="1 2">
    <name type="scientific">Actinomyces bouchesdurhonensis</name>
    <dbReference type="NCBI Taxonomy" id="1852361"/>
    <lineage>
        <taxon>Bacteria</taxon>
        <taxon>Bacillati</taxon>
        <taxon>Actinomycetota</taxon>
        <taxon>Actinomycetes</taxon>
        <taxon>Actinomycetales</taxon>
        <taxon>Actinomycetaceae</taxon>
        <taxon>Actinomyces</taxon>
    </lineage>
</organism>
<evidence type="ECO:0000313" key="1">
    <source>
        <dbReference type="EMBL" id="MBF0966638.1"/>
    </source>
</evidence>
<reference evidence="1" key="1">
    <citation type="submission" date="2020-04" db="EMBL/GenBank/DDBJ databases">
        <title>Deep metagenomics examines the oral microbiome during advanced dental caries in children, revealing novel taxa and co-occurrences with host molecules.</title>
        <authorList>
            <person name="Baker J.L."/>
            <person name="Morton J.T."/>
            <person name="Dinis M."/>
            <person name="Alvarez R."/>
            <person name="Tran N.C."/>
            <person name="Knight R."/>
            <person name="Edlund A."/>
        </authorList>
    </citation>
    <scope>NUCLEOTIDE SEQUENCE</scope>
    <source>
        <strain evidence="1">JCVI_30_bin.13</strain>
    </source>
</reference>
<dbReference type="EMBL" id="JABZGF010000162">
    <property type="protein sequence ID" value="MBF0966638.1"/>
    <property type="molecule type" value="Genomic_DNA"/>
</dbReference>
<protein>
    <submittedName>
        <fullName evidence="1">DivIVA domain-containing protein</fullName>
    </submittedName>
</protein>